<dbReference type="EMBL" id="JARBHB010000014">
    <property type="protein sequence ID" value="KAJ8868621.1"/>
    <property type="molecule type" value="Genomic_DNA"/>
</dbReference>
<name>A0ABQ9GC22_9NEOP</name>
<dbReference type="Proteomes" id="UP001159363">
    <property type="component" value="Chromosome 13"/>
</dbReference>
<evidence type="ECO:0000313" key="2">
    <source>
        <dbReference type="Proteomes" id="UP001159363"/>
    </source>
</evidence>
<evidence type="ECO:0000313" key="1">
    <source>
        <dbReference type="EMBL" id="KAJ8868621.1"/>
    </source>
</evidence>
<keyword evidence="2" id="KW-1185">Reference proteome</keyword>
<proteinExistence type="predicted"/>
<protein>
    <submittedName>
        <fullName evidence="1">Uncharacterized protein</fullName>
    </submittedName>
</protein>
<sequence length="277" mass="29656">MKGQGKREIPEKKKNALTNGIVRHDSHLRKSDLVKICLDDAEEYQGSSTLAELQEGTQGGTPSLHENFVTNYVDKDVLRISLGNGMETSEVDSISFAKLAYWSVKLCAAGIMALRYDTAIVLCQIGTTVAERLACSPSTKAIRVQSSAGSLQIFACGNRAGRCRWSVGFLGVLPFPPPFHSGAAPYSPRRPPVAQSIGTPPIWVAGGSGFKSRIVNAGGSVRMQQSIQAGDTCDNVSSPSQGEIAPGSCVSRRFIARTANGWNECLFSTRVGDFQIS</sequence>
<accession>A0ABQ9GC22</accession>
<gene>
    <name evidence="1" type="ORF">PR048_030160</name>
</gene>
<reference evidence="1 2" key="1">
    <citation type="submission" date="2023-02" db="EMBL/GenBank/DDBJ databases">
        <title>LHISI_Scaffold_Assembly.</title>
        <authorList>
            <person name="Stuart O.P."/>
            <person name="Cleave R."/>
            <person name="Magrath M.J.L."/>
            <person name="Mikheyev A.S."/>
        </authorList>
    </citation>
    <scope>NUCLEOTIDE SEQUENCE [LARGE SCALE GENOMIC DNA]</scope>
    <source>
        <strain evidence="1">Daus_M_001</strain>
        <tissue evidence="1">Leg muscle</tissue>
    </source>
</reference>
<comment type="caution">
    <text evidence="1">The sequence shown here is derived from an EMBL/GenBank/DDBJ whole genome shotgun (WGS) entry which is preliminary data.</text>
</comment>
<organism evidence="1 2">
    <name type="scientific">Dryococelus australis</name>
    <dbReference type="NCBI Taxonomy" id="614101"/>
    <lineage>
        <taxon>Eukaryota</taxon>
        <taxon>Metazoa</taxon>
        <taxon>Ecdysozoa</taxon>
        <taxon>Arthropoda</taxon>
        <taxon>Hexapoda</taxon>
        <taxon>Insecta</taxon>
        <taxon>Pterygota</taxon>
        <taxon>Neoptera</taxon>
        <taxon>Polyneoptera</taxon>
        <taxon>Phasmatodea</taxon>
        <taxon>Verophasmatodea</taxon>
        <taxon>Anareolatae</taxon>
        <taxon>Phasmatidae</taxon>
        <taxon>Eurycanthinae</taxon>
        <taxon>Dryococelus</taxon>
    </lineage>
</organism>